<organism evidence="1">
    <name type="scientific">Arion vulgaris</name>
    <dbReference type="NCBI Taxonomy" id="1028688"/>
    <lineage>
        <taxon>Eukaryota</taxon>
        <taxon>Metazoa</taxon>
        <taxon>Spiralia</taxon>
        <taxon>Lophotrochozoa</taxon>
        <taxon>Mollusca</taxon>
        <taxon>Gastropoda</taxon>
        <taxon>Heterobranchia</taxon>
        <taxon>Euthyneura</taxon>
        <taxon>Panpulmonata</taxon>
        <taxon>Eupulmonata</taxon>
        <taxon>Stylommatophora</taxon>
        <taxon>Helicina</taxon>
        <taxon>Arionoidea</taxon>
        <taxon>Arionidae</taxon>
        <taxon>Arion</taxon>
    </lineage>
</organism>
<accession>A0A0B6Y157</accession>
<proteinExistence type="predicted"/>
<reference evidence="1" key="1">
    <citation type="submission" date="2014-12" db="EMBL/GenBank/DDBJ databases">
        <title>Insight into the proteome of Arion vulgaris.</title>
        <authorList>
            <person name="Aradska J."/>
            <person name="Bulat T."/>
            <person name="Smidak R."/>
            <person name="Sarate P."/>
            <person name="Gangsoo J."/>
            <person name="Sialana F."/>
            <person name="Bilban M."/>
            <person name="Lubec G."/>
        </authorList>
    </citation>
    <scope>NUCLEOTIDE SEQUENCE</scope>
    <source>
        <tissue evidence="1">Skin</tissue>
    </source>
</reference>
<sequence length="72" mass="8188">PHNVRIRILDHTLVCTFTASVISMVHLLDGQPFTLYLSSIAPWGLLKSAYFAKSFKLLFLDENQIGCCTHFF</sequence>
<dbReference type="EMBL" id="HACG01002410">
    <property type="protein sequence ID" value="CEK49275.1"/>
    <property type="molecule type" value="Transcribed_RNA"/>
</dbReference>
<protein>
    <submittedName>
        <fullName evidence="1">Uncharacterized protein</fullName>
    </submittedName>
</protein>
<feature type="non-terminal residue" evidence="1">
    <location>
        <position position="1"/>
    </location>
</feature>
<gene>
    <name evidence="1" type="primary">ORF7117</name>
</gene>
<dbReference type="AlphaFoldDB" id="A0A0B6Y157"/>
<name>A0A0B6Y157_9EUPU</name>
<feature type="non-terminal residue" evidence="1">
    <location>
        <position position="72"/>
    </location>
</feature>
<evidence type="ECO:0000313" key="1">
    <source>
        <dbReference type="EMBL" id="CEK49275.1"/>
    </source>
</evidence>